<comment type="subcellular location">
    <subcellularLocation>
        <location evidence="1 12">Nucleus</location>
    </subcellularLocation>
</comment>
<dbReference type="GO" id="GO:0005634">
    <property type="term" value="C:nucleus"/>
    <property type="evidence" value="ECO:0007669"/>
    <property type="project" value="UniProtKB-SubCell"/>
</dbReference>
<accession>A0A4Y2M6R0</accession>
<dbReference type="Gene3D" id="1.20.272.10">
    <property type="match status" value="1"/>
</dbReference>
<dbReference type="SMART" id="SM00292">
    <property type="entry name" value="BRCT"/>
    <property type="match status" value="1"/>
</dbReference>
<feature type="compositionally biased region" description="Acidic residues" evidence="13">
    <location>
        <begin position="922"/>
        <end position="944"/>
    </location>
</feature>
<dbReference type="InterPro" id="IPR027417">
    <property type="entry name" value="P-loop_NTPase"/>
</dbReference>
<feature type="compositionally biased region" description="Basic residues" evidence="13">
    <location>
        <begin position="970"/>
        <end position="983"/>
    </location>
</feature>
<dbReference type="InterPro" id="IPR008921">
    <property type="entry name" value="DNA_pol3_clamp-load_cplx_C"/>
</dbReference>
<name>A0A4Y2M6R0_ARAVE</name>
<feature type="compositionally biased region" description="Polar residues" evidence="13">
    <location>
        <begin position="9"/>
        <end position="30"/>
    </location>
</feature>
<dbReference type="PANTHER" id="PTHR23389:SF6">
    <property type="entry name" value="REPLICATION FACTOR C SUBUNIT 1"/>
    <property type="match status" value="1"/>
</dbReference>
<dbReference type="FunFam" id="3.40.50.300:FF:000395">
    <property type="entry name" value="Replication factor C subunit 1"/>
    <property type="match status" value="1"/>
</dbReference>
<evidence type="ECO:0000256" key="11">
    <source>
        <dbReference type="ARBA" id="ARBA00064311"/>
    </source>
</evidence>
<feature type="compositionally biased region" description="Basic and acidic residues" evidence="13">
    <location>
        <begin position="58"/>
        <end position="83"/>
    </location>
</feature>
<dbReference type="CDD" id="cd00009">
    <property type="entry name" value="AAA"/>
    <property type="match status" value="1"/>
</dbReference>
<feature type="region of interest" description="Disordered" evidence="13">
    <location>
        <begin position="329"/>
        <end position="369"/>
    </location>
</feature>
<dbReference type="InterPro" id="IPR001357">
    <property type="entry name" value="BRCT_dom"/>
</dbReference>
<dbReference type="Gene3D" id="3.40.50.300">
    <property type="entry name" value="P-loop containing nucleotide triphosphate hydrolases"/>
    <property type="match status" value="1"/>
</dbReference>
<dbReference type="PANTHER" id="PTHR23389">
    <property type="entry name" value="CHROMOSOME TRANSMISSION FIDELITY FACTOR 18"/>
    <property type="match status" value="1"/>
</dbReference>
<sequence>MDIRKWLTSPKTTAASGRSKVQNNSTTTDANKSKSPSKKSSKVSRKRPIIESDSDEDPIPKTKTKDVKRSPMKSAPEKRKEVSVSDFFGLGPVARTQKKDIPQPKKIKEESIHDDDMDFQATLVQSASKPVKDKKLNGQKESSLDNKSKDSKEKERDPSTIKDEKKKSTEKEKTSPKQVKEAKPSVSKKKSKAESLTKMEITPKTEKPAPKVIEVKEEKPTTKKPKTGSANYASYLHREGPKALGSKEIPEGEEDCLAGLTFIVTGVLESMERDDAKGLIEKYGGKVMSTLSKNTKYIVIGRDAGASKLDKAEKLGTKQLDEDGLLDLIRTLPGKGPPKKSKAVKKESELDKLDSSTSEKSKQEMDLEDEFEMDIDDSFLLEATPDIKEEKSEEKKMKASPKNSPVQPKEEPKSGMPKSMWVDKYKPTSLKQIIGQQGDKSNAKKLLNWLVNWSKNRRLNKKPIPGRFNPSDDGSGFKAALLSGPPGVGKTTTTVLVCKEAGFDYFELNASDTRSKKNLQQMVSQLLGNQTLAGCFKENAEKVSSKHVIIMDEVDGMSGNEDRGGMMELISFIKASKVPIICICNDRNHPKIRSLSNYCFDLRFQRPRVEQIKAAMMSIAFKENIQVAPNVLQDVIVAANQDIRQVLHNMSMWSARSKALSTEQTKSDIGKGTKHIKMGPFDVLREVFAIANNPKATIMDKSDLFFHDYSIAPLFVQENYVHVMPSSADGDKIKHLTLLSETADSICIGDIIDKQIRNGNNWSLLPTQAIFASVVPGELMKGHLRQMINFPAWLGKNSNRNHMDRVLQELHVHMRMRITGNKTDVALDYLPLLKRALTQPLIEKETEGVPEVLNRMEEYFLLREDFDSIIELSLWPGQTDPRSKIVTKVKSAFTRAYNKESGKNPYAVTNVKKKKKGAAATPEEELGEEDIAVNSEEEEDDSIENDAMIKLKKPTKKGAAATSEPSTSKEKKKNPSKRGGKSR</sequence>
<dbReference type="SUPFAM" id="SSF52540">
    <property type="entry name" value="P-loop containing nucleoside triphosphate hydrolases"/>
    <property type="match status" value="1"/>
</dbReference>
<dbReference type="EMBL" id="BGPR01006903">
    <property type="protein sequence ID" value="GBN22778.1"/>
    <property type="molecule type" value="Genomic_DNA"/>
</dbReference>
<dbReference type="GO" id="GO:0016887">
    <property type="term" value="F:ATP hydrolysis activity"/>
    <property type="evidence" value="ECO:0007669"/>
    <property type="project" value="InterPro"/>
</dbReference>
<dbReference type="FunFam" id="1.20.272.10:FF:000005">
    <property type="entry name" value="Replication factor C subunit 1"/>
    <property type="match status" value="1"/>
</dbReference>
<dbReference type="GO" id="GO:0003689">
    <property type="term" value="F:DNA clamp loader activity"/>
    <property type="evidence" value="ECO:0007669"/>
    <property type="project" value="UniProtKB-UniRule"/>
</dbReference>
<dbReference type="Pfam" id="PF00533">
    <property type="entry name" value="BRCT"/>
    <property type="match status" value="1"/>
</dbReference>
<comment type="caution">
    <text evidence="15">The sequence shown here is derived from an EMBL/GenBank/DDBJ whole genome shotgun (WGS) entry which is preliminary data.</text>
</comment>
<evidence type="ECO:0000256" key="5">
    <source>
        <dbReference type="ARBA" id="ARBA00022705"/>
    </source>
</evidence>
<dbReference type="FunFam" id="3.40.50.10190:FF:000001">
    <property type="entry name" value="Replication factor C subunit 1"/>
    <property type="match status" value="1"/>
</dbReference>
<dbReference type="Pfam" id="PF25361">
    <property type="entry name" value="AAA_lid_RFC1"/>
    <property type="match status" value="1"/>
</dbReference>
<evidence type="ECO:0000256" key="2">
    <source>
        <dbReference type="ARBA" id="ARBA00006116"/>
    </source>
</evidence>
<dbReference type="AlphaFoldDB" id="A0A4Y2M6R0"/>
<dbReference type="InterPro" id="IPR003959">
    <property type="entry name" value="ATPase_AAA_core"/>
</dbReference>
<feature type="compositionally biased region" description="Basic and acidic residues" evidence="13">
    <location>
        <begin position="97"/>
        <end position="111"/>
    </location>
</feature>
<organism evidence="15 16">
    <name type="scientific">Araneus ventricosus</name>
    <name type="common">Orbweaver spider</name>
    <name type="synonym">Epeira ventricosa</name>
    <dbReference type="NCBI Taxonomy" id="182803"/>
    <lineage>
        <taxon>Eukaryota</taxon>
        <taxon>Metazoa</taxon>
        <taxon>Ecdysozoa</taxon>
        <taxon>Arthropoda</taxon>
        <taxon>Chelicerata</taxon>
        <taxon>Arachnida</taxon>
        <taxon>Araneae</taxon>
        <taxon>Araneomorphae</taxon>
        <taxon>Entelegynae</taxon>
        <taxon>Araneoidea</taxon>
        <taxon>Araneidae</taxon>
        <taxon>Araneus</taxon>
    </lineage>
</organism>
<dbReference type="GO" id="GO:0005663">
    <property type="term" value="C:DNA replication factor C complex"/>
    <property type="evidence" value="ECO:0007669"/>
    <property type="project" value="InterPro"/>
</dbReference>
<keyword evidence="16" id="KW-1185">Reference proteome</keyword>
<dbReference type="OrthoDB" id="446168at2759"/>
<keyword evidence="4" id="KW-0597">Phosphoprotein</keyword>
<feature type="compositionally biased region" description="Basic residues" evidence="13">
    <location>
        <begin position="35"/>
        <end position="47"/>
    </location>
</feature>
<dbReference type="SUPFAM" id="SSF48019">
    <property type="entry name" value="post-AAA+ oligomerization domain-like"/>
    <property type="match status" value="1"/>
</dbReference>
<evidence type="ECO:0000256" key="9">
    <source>
        <dbReference type="ARBA" id="ARBA00023242"/>
    </source>
</evidence>
<comment type="function">
    <text evidence="10">Subunit of the replication factor C (RFC) complex which acts during elongation of primed DNA templates by DNA polymerases delta and epsilon, and is necessary for ATP-dependent loading of proliferating cell nuclear antigen (PCNA) onto primed DNA. This subunit binds to the primer-template junction. Binds the PO-B transcription element as well as other GA rich DNA sequences. Can bind single- or double-stranded DNA.</text>
</comment>
<evidence type="ECO:0000256" key="3">
    <source>
        <dbReference type="ARBA" id="ARBA00020401"/>
    </source>
</evidence>
<feature type="compositionally biased region" description="Basic and acidic residues" evidence="13">
    <location>
        <begin position="344"/>
        <end position="365"/>
    </location>
</feature>
<keyword evidence="7 12" id="KW-0067">ATP-binding</keyword>
<feature type="region of interest" description="Disordered" evidence="13">
    <location>
        <begin position="1"/>
        <end position="234"/>
    </location>
</feature>
<dbReference type="CDD" id="cd17752">
    <property type="entry name" value="BRCT_RFC1"/>
    <property type="match status" value="1"/>
</dbReference>
<gene>
    <name evidence="15" type="primary">Rfc1_0</name>
    <name evidence="15" type="ORF">AVEN_175160_1</name>
</gene>
<dbReference type="Pfam" id="PF08519">
    <property type="entry name" value="RFC1"/>
    <property type="match status" value="1"/>
</dbReference>
<feature type="region of interest" description="Disordered" evidence="13">
    <location>
        <begin position="912"/>
        <end position="983"/>
    </location>
</feature>
<dbReference type="GO" id="GO:0005524">
    <property type="term" value="F:ATP binding"/>
    <property type="evidence" value="ECO:0007669"/>
    <property type="project" value="UniProtKB-UniRule"/>
</dbReference>
<evidence type="ECO:0000256" key="10">
    <source>
        <dbReference type="ARBA" id="ARBA00054501"/>
    </source>
</evidence>
<keyword evidence="8" id="KW-0238">DNA-binding</keyword>
<evidence type="ECO:0000256" key="6">
    <source>
        <dbReference type="ARBA" id="ARBA00022741"/>
    </source>
</evidence>
<dbReference type="Gene3D" id="3.40.50.10190">
    <property type="entry name" value="BRCT domain"/>
    <property type="match status" value="1"/>
</dbReference>
<proteinExistence type="inferred from homology"/>
<evidence type="ECO:0000256" key="12">
    <source>
        <dbReference type="PIRNR" id="PIRNR036578"/>
    </source>
</evidence>
<feature type="region of interest" description="Disordered" evidence="13">
    <location>
        <begin position="389"/>
        <end position="421"/>
    </location>
</feature>
<dbReference type="Proteomes" id="UP000499080">
    <property type="component" value="Unassembled WGS sequence"/>
</dbReference>
<feature type="compositionally biased region" description="Basic and acidic residues" evidence="13">
    <location>
        <begin position="192"/>
        <end position="221"/>
    </location>
</feature>
<dbReference type="GO" id="GO:0006260">
    <property type="term" value="P:DNA replication"/>
    <property type="evidence" value="ECO:0007669"/>
    <property type="project" value="UniProtKB-KW"/>
</dbReference>
<feature type="domain" description="BRCT" evidence="14">
    <location>
        <begin position="252"/>
        <end position="330"/>
    </location>
</feature>
<evidence type="ECO:0000256" key="8">
    <source>
        <dbReference type="ARBA" id="ARBA00023125"/>
    </source>
</evidence>
<dbReference type="InterPro" id="IPR036420">
    <property type="entry name" value="BRCT_dom_sf"/>
</dbReference>
<dbReference type="SMART" id="SM00382">
    <property type="entry name" value="AAA"/>
    <property type="match status" value="1"/>
</dbReference>
<evidence type="ECO:0000256" key="13">
    <source>
        <dbReference type="SAM" id="MobiDB-lite"/>
    </source>
</evidence>
<dbReference type="Pfam" id="PF00004">
    <property type="entry name" value="AAA"/>
    <property type="match status" value="1"/>
</dbReference>
<reference evidence="15 16" key="1">
    <citation type="journal article" date="2019" name="Sci. Rep.">
        <title>Orb-weaving spider Araneus ventricosus genome elucidates the spidroin gene catalogue.</title>
        <authorList>
            <person name="Kono N."/>
            <person name="Nakamura H."/>
            <person name="Ohtoshi R."/>
            <person name="Moran D.A.P."/>
            <person name="Shinohara A."/>
            <person name="Yoshida Y."/>
            <person name="Fujiwara M."/>
            <person name="Mori M."/>
            <person name="Tomita M."/>
            <person name="Arakawa K."/>
        </authorList>
    </citation>
    <scope>NUCLEOTIDE SEQUENCE [LARGE SCALE GENOMIC DNA]</scope>
</reference>
<dbReference type="InterPro" id="IPR003593">
    <property type="entry name" value="AAA+_ATPase"/>
</dbReference>
<dbReference type="InterPro" id="IPR013725">
    <property type="entry name" value="DNA_replication_fac_RFC1_C"/>
</dbReference>
<feature type="compositionally biased region" description="Basic and acidic residues" evidence="13">
    <location>
        <begin position="130"/>
        <end position="183"/>
    </location>
</feature>
<evidence type="ECO:0000256" key="1">
    <source>
        <dbReference type="ARBA" id="ARBA00004123"/>
    </source>
</evidence>
<dbReference type="SUPFAM" id="SSF52113">
    <property type="entry name" value="BRCT domain"/>
    <property type="match status" value="1"/>
</dbReference>
<comment type="similarity">
    <text evidence="2 12">Belongs to the activator 1 large subunit family.</text>
</comment>
<dbReference type="GO" id="GO:0003677">
    <property type="term" value="F:DNA binding"/>
    <property type="evidence" value="ECO:0007669"/>
    <property type="project" value="UniProtKB-KW"/>
</dbReference>
<evidence type="ECO:0000256" key="7">
    <source>
        <dbReference type="ARBA" id="ARBA00022840"/>
    </source>
</evidence>
<keyword evidence="9 12" id="KW-0539">Nucleus</keyword>
<dbReference type="PROSITE" id="PS50172">
    <property type="entry name" value="BRCT"/>
    <property type="match status" value="1"/>
</dbReference>
<keyword evidence="5 12" id="KW-0235">DNA replication</keyword>
<evidence type="ECO:0000313" key="16">
    <source>
        <dbReference type="Proteomes" id="UP000499080"/>
    </source>
</evidence>
<evidence type="ECO:0000256" key="4">
    <source>
        <dbReference type="ARBA" id="ARBA00022553"/>
    </source>
</evidence>
<keyword evidence="6 12" id="KW-0547">Nucleotide-binding</keyword>
<protein>
    <recommendedName>
        <fullName evidence="3 12">Replication factor C subunit 1</fullName>
    </recommendedName>
</protein>
<dbReference type="PIRSF" id="PIRSF036578">
    <property type="entry name" value="RFC1"/>
    <property type="match status" value="1"/>
</dbReference>
<dbReference type="GO" id="GO:0006281">
    <property type="term" value="P:DNA repair"/>
    <property type="evidence" value="ECO:0007669"/>
    <property type="project" value="InterPro"/>
</dbReference>
<evidence type="ECO:0000259" key="14">
    <source>
        <dbReference type="PROSITE" id="PS50172"/>
    </source>
</evidence>
<dbReference type="FunFam" id="1.10.8.60:FF:000021">
    <property type="entry name" value="Replication factor C subunit 1"/>
    <property type="match status" value="1"/>
</dbReference>
<dbReference type="InterPro" id="IPR012178">
    <property type="entry name" value="RFC1"/>
</dbReference>
<comment type="subunit">
    <text evidence="11">Large subunit of the RFC complex, an heteropentameric complex consisting of RFC1 and four small subunits RFC2, RFC3, RFC4 and RFC5; the RFC complex interacts with PCNA and the interaction involves RFC1.</text>
</comment>
<evidence type="ECO:0000313" key="15">
    <source>
        <dbReference type="EMBL" id="GBN22778.1"/>
    </source>
</evidence>
<dbReference type="Gene3D" id="1.10.8.60">
    <property type="match status" value="1"/>
</dbReference>